<protein>
    <submittedName>
        <fullName evidence="1">Uncharacterized protein</fullName>
    </submittedName>
</protein>
<evidence type="ECO:0000313" key="1">
    <source>
        <dbReference type="EMBL" id="EEQ41453.1"/>
    </source>
</evidence>
<dbReference type="VEuPathDB" id="FungiDB:CLUG_05582"/>
<evidence type="ECO:0000313" key="2">
    <source>
        <dbReference type="Proteomes" id="UP000007703"/>
    </source>
</evidence>
<dbReference type="KEGG" id="clu:CLUG_05582"/>
<dbReference type="AlphaFoldDB" id="C4YBK4"/>
<name>C4YBK4_CLAL4</name>
<organism evidence="1 2">
    <name type="scientific">Clavispora lusitaniae (strain ATCC 42720)</name>
    <name type="common">Yeast</name>
    <name type="synonym">Candida lusitaniae</name>
    <dbReference type="NCBI Taxonomy" id="306902"/>
    <lineage>
        <taxon>Eukaryota</taxon>
        <taxon>Fungi</taxon>
        <taxon>Dikarya</taxon>
        <taxon>Ascomycota</taxon>
        <taxon>Saccharomycotina</taxon>
        <taxon>Pichiomycetes</taxon>
        <taxon>Metschnikowiaceae</taxon>
        <taxon>Clavispora</taxon>
    </lineage>
</organism>
<accession>C4YBK4</accession>
<dbReference type="InParanoid" id="C4YBK4"/>
<dbReference type="EMBL" id="CH408082">
    <property type="protein sequence ID" value="EEQ41453.1"/>
    <property type="molecule type" value="Genomic_DNA"/>
</dbReference>
<reference evidence="1 2" key="1">
    <citation type="journal article" date="2009" name="Nature">
        <title>Evolution of pathogenicity and sexual reproduction in eight Candida genomes.</title>
        <authorList>
            <person name="Butler G."/>
            <person name="Rasmussen M.D."/>
            <person name="Lin M.F."/>
            <person name="Santos M.A."/>
            <person name="Sakthikumar S."/>
            <person name="Munro C.A."/>
            <person name="Rheinbay E."/>
            <person name="Grabherr M."/>
            <person name="Forche A."/>
            <person name="Reedy J.L."/>
            <person name="Agrafioti I."/>
            <person name="Arnaud M.B."/>
            <person name="Bates S."/>
            <person name="Brown A.J."/>
            <person name="Brunke S."/>
            <person name="Costanzo M.C."/>
            <person name="Fitzpatrick D.A."/>
            <person name="de Groot P.W."/>
            <person name="Harris D."/>
            <person name="Hoyer L.L."/>
            <person name="Hube B."/>
            <person name="Klis F.M."/>
            <person name="Kodira C."/>
            <person name="Lennard N."/>
            <person name="Logue M.E."/>
            <person name="Martin R."/>
            <person name="Neiman A.M."/>
            <person name="Nikolaou E."/>
            <person name="Quail M.A."/>
            <person name="Quinn J."/>
            <person name="Santos M.C."/>
            <person name="Schmitzberger F.F."/>
            <person name="Sherlock G."/>
            <person name="Shah P."/>
            <person name="Silverstein K.A."/>
            <person name="Skrzypek M.S."/>
            <person name="Soll D."/>
            <person name="Staggs R."/>
            <person name="Stansfield I."/>
            <person name="Stumpf M.P."/>
            <person name="Sudbery P.E."/>
            <person name="Srikantha T."/>
            <person name="Zeng Q."/>
            <person name="Berman J."/>
            <person name="Berriman M."/>
            <person name="Heitman J."/>
            <person name="Gow N.A."/>
            <person name="Lorenz M.C."/>
            <person name="Birren B.W."/>
            <person name="Kellis M."/>
            <person name="Cuomo C.A."/>
        </authorList>
    </citation>
    <scope>NUCLEOTIDE SEQUENCE [LARGE SCALE GENOMIC DNA]</scope>
    <source>
        <strain evidence="1 2">ATCC 42720</strain>
    </source>
</reference>
<gene>
    <name evidence="1" type="ORF">CLUG_05582</name>
</gene>
<dbReference type="HOGENOM" id="CLU_1740335_0_0_1"/>
<proteinExistence type="predicted"/>
<sequence length="150" mass="17067">MVVEEIPLEVSEQLVVVPDFKVEAELSPPVQVCTVSVCISQLVAPHVKLSRGLSQSSQSYFSMLHKFSKCHVGVMRRSPHLHSAVVAALERSHELREIISLLREIVLVRSFINIKVCIEIVQVTSHSRMQNWLVIPFMRNSLLNFRIILE</sequence>
<dbReference type="Proteomes" id="UP000007703">
    <property type="component" value="Unassembled WGS sequence"/>
</dbReference>